<gene>
    <name evidence="3" type="ORF">ACG00X_22130</name>
</gene>
<feature type="transmembrane region" description="Helical" evidence="2">
    <location>
        <begin position="159"/>
        <end position="180"/>
    </location>
</feature>
<feature type="region of interest" description="Disordered" evidence="1">
    <location>
        <begin position="244"/>
        <end position="264"/>
    </location>
</feature>
<dbReference type="InterPro" id="IPR005625">
    <property type="entry name" value="PepSY-ass_TM"/>
</dbReference>
<feature type="transmembrane region" description="Helical" evidence="2">
    <location>
        <begin position="20"/>
        <end position="42"/>
    </location>
</feature>
<keyword evidence="2" id="KW-1133">Transmembrane helix</keyword>
<organism evidence="3 4">
    <name type="scientific">Pelomonas nitida</name>
    <dbReference type="NCBI Taxonomy" id="3299027"/>
    <lineage>
        <taxon>Bacteria</taxon>
        <taxon>Pseudomonadati</taxon>
        <taxon>Pseudomonadota</taxon>
        <taxon>Betaproteobacteria</taxon>
        <taxon>Burkholderiales</taxon>
        <taxon>Sphaerotilaceae</taxon>
        <taxon>Roseateles</taxon>
    </lineage>
</organism>
<evidence type="ECO:0000313" key="3">
    <source>
        <dbReference type="EMBL" id="MFG6459541.1"/>
    </source>
</evidence>
<reference evidence="3 4" key="1">
    <citation type="submission" date="2024-09" db="EMBL/GenBank/DDBJ databases">
        <title>Novel species of the genus Pelomonas and Roseateles isolated from streams.</title>
        <authorList>
            <person name="Lu H."/>
        </authorList>
    </citation>
    <scope>NUCLEOTIDE SEQUENCE [LARGE SCALE GENOMIC DNA]</scope>
    <source>
        <strain evidence="3 4">BYS96W</strain>
    </source>
</reference>
<keyword evidence="4" id="KW-1185">Reference proteome</keyword>
<dbReference type="RefSeq" id="WP_394491644.1">
    <property type="nucleotide sequence ID" value="NZ_JBIGIA010000024.1"/>
</dbReference>
<protein>
    <submittedName>
        <fullName evidence="3">PepSY-associated TM helix domain-containing protein</fullName>
    </submittedName>
</protein>
<dbReference type="EMBL" id="JBIGIA010000024">
    <property type="protein sequence ID" value="MFG6459541.1"/>
    <property type="molecule type" value="Genomic_DNA"/>
</dbReference>
<evidence type="ECO:0000256" key="1">
    <source>
        <dbReference type="SAM" id="MobiDB-lite"/>
    </source>
</evidence>
<dbReference type="Proteomes" id="UP001606305">
    <property type="component" value="Unassembled WGS sequence"/>
</dbReference>
<sequence>MSAQPSPSSALNRLCWRLHFWAGLVASPIILFAALTGLLYVFTPQIEAWRHADVDRVSVGAERLPLDAQVAAAMAAAPEAALRFVVPAHAADDSTQVWLRAPHAHHGAAEHDHGLPSGSIVYVNPYTGQVLGQLQEMARFKTWAKKLHSTALQGAGWRWLVELGASWMLVLFATGLVMWWPRSQAQGGPGWRALLPRWGRGRTTWRDLHAVVAIALGLVLAVVLVTGLTWAEYSGERFRTLQATLGQDAPRPPKSLRSSPGDGPLLSWQAVLERSRAQAPDIAMQITPPADAGGVWRIENFDRTQPKGRFNLALDARSGAVLFNSGWERLPALARATAVGIPFHRGEFGVWNQGVLALAALTTVFSVVSGVVMWWQRRPRGKLGAPALQARQLRQVPRWLWPLMAALAWALPVFGWSLLAMLALETAAWSVRHRQAA</sequence>
<feature type="transmembrane region" description="Helical" evidence="2">
    <location>
        <begin position="355"/>
        <end position="375"/>
    </location>
</feature>
<keyword evidence="2" id="KW-0472">Membrane</keyword>
<accession>A0ABW7GCC5</accession>
<dbReference type="Pfam" id="PF03929">
    <property type="entry name" value="PepSY_TM"/>
    <property type="match status" value="1"/>
</dbReference>
<proteinExistence type="predicted"/>
<comment type="caution">
    <text evidence="3">The sequence shown here is derived from an EMBL/GenBank/DDBJ whole genome shotgun (WGS) entry which is preliminary data.</text>
</comment>
<feature type="transmembrane region" description="Helical" evidence="2">
    <location>
        <begin position="399"/>
        <end position="424"/>
    </location>
</feature>
<evidence type="ECO:0000256" key="2">
    <source>
        <dbReference type="SAM" id="Phobius"/>
    </source>
</evidence>
<dbReference type="PANTHER" id="PTHR34219">
    <property type="entry name" value="IRON-REGULATED INNER MEMBRANE PROTEIN-RELATED"/>
    <property type="match status" value="1"/>
</dbReference>
<dbReference type="PANTHER" id="PTHR34219:SF1">
    <property type="entry name" value="PEPSY DOMAIN-CONTAINING PROTEIN"/>
    <property type="match status" value="1"/>
</dbReference>
<name>A0ABW7GCC5_9BURK</name>
<evidence type="ECO:0000313" key="4">
    <source>
        <dbReference type="Proteomes" id="UP001606305"/>
    </source>
</evidence>
<keyword evidence="2" id="KW-0812">Transmembrane</keyword>
<feature type="transmembrane region" description="Helical" evidence="2">
    <location>
        <begin position="208"/>
        <end position="231"/>
    </location>
</feature>